<dbReference type="Gene3D" id="1.10.3290.10">
    <property type="entry name" value="Fido-like domain"/>
    <property type="match status" value="1"/>
</dbReference>
<dbReference type="AlphaFoldDB" id="A0A0L6CKE1"/>
<keyword evidence="14" id="KW-1185">Reference proteome</keyword>
<keyword evidence="3" id="KW-0677">Repeat</keyword>
<keyword evidence="8" id="KW-0472">Membrane</keyword>
<dbReference type="PANTHER" id="PTHR13504">
    <property type="entry name" value="FIDO DOMAIN-CONTAINING PROTEIN DDB_G0283145"/>
    <property type="match status" value="1"/>
</dbReference>
<evidence type="ECO:0000256" key="10">
    <source>
        <dbReference type="PIRSR" id="PIRSR640198-2"/>
    </source>
</evidence>
<comment type="subcellular location">
    <subcellularLocation>
        <location evidence="1">Membrane</location>
        <topology evidence="1">Single-pass membrane protein</topology>
    </subcellularLocation>
</comment>
<comment type="caution">
    <text evidence="13">The sequence shown here is derived from an EMBL/GenBank/DDBJ whole genome shotgun (WGS) entry which is preliminary data.</text>
</comment>
<dbReference type="STRING" id="1631356.VV01_15800"/>
<dbReference type="RefSeq" id="WP_050670707.1">
    <property type="nucleotide sequence ID" value="NZ_LAIR01000002.1"/>
</dbReference>
<feature type="active site" evidence="9">
    <location>
        <position position="207"/>
    </location>
</feature>
<evidence type="ECO:0000256" key="8">
    <source>
        <dbReference type="ARBA" id="ARBA00023136"/>
    </source>
</evidence>
<gene>
    <name evidence="13" type="ORF">VV01_15800</name>
</gene>
<evidence type="ECO:0000256" key="6">
    <source>
        <dbReference type="ARBA" id="ARBA00022840"/>
    </source>
</evidence>
<sequence>MGRGRTSRVTVYARLDAAIAELEDRLGGLPSPRESEYVWSDIWHLEAHHSTALEGNTLVLREVEALLENGRAVGAKPLKEYMEVQGYGDAARWVYAQALNPGDWHNGDLISVAEVCEIHRIAMSPVWQVAPHPEATDREAPGRYREHEIAAFDGGMTPPTWPLIPSMLSDWVGKVKEHTDELRRARESDTPFAELLASLHNEFECIHPFIDGNGRTGRLVLNLILVRLGYPPVIVLKTQRPAYLSAMAKSDQGDHGPLGEILARAMYDNLNRFIVPAVAGPARLVPLAALADDDFTVNALRQAATRGRLEAVQGADGVWRTSRRAVQAYARTRGRHRAGEGS</sequence>
<keyword evidence="2" id="KW-0812">Transmembrane</keyword>
<dbReference type="EMBL" id="LAIR01000002">
    <property type="protein sequence ID" value="KNX38271.1"/>
    <property type="molecule type" value="Genomic_DNA"/>
</dbReference>
<dbReference type="InterPro" id="IPR003812">
    <property type="entry name" value="Fido"/>
</dbReference>
<name>A0A0L6CKE1_9MICO</name>
<dbReference type="Pfam" id="PF02661">
    <property type="entry name" value="Fic"/>
    <property type="match status" value="1"/>
</dbReference>
<dbReference type="PROSITE" id="PS51459">
    <property type="entry name" value="FIDO"/>
    <property type="match status" value="1"/>
</dbReference>
<protein>
    <submittedName>
        <fullName evidence="13">Cell filamentation protein Fic</fullName>
    </submittedName>
</protein>
<evidence type="ECO:0000313" key="13">
    <source>
        <dbReference type="EMBL" id="KNX38271.1"/>
    </source>
</evidence>
<evidence type="ECO:0000256" key="7">
    <source>
        <dbReference type="ARBA" id="ARBA00022989"/>
    </source>
</evidence>
<keyword evidence="6 10" id="KW-0067">ATP-binding</keyword>
<dbReference type="PATRIC" id="fig|1631356.3.peg.3137"/>
<evidence type="ECO:0000256" key="4">
    <source>
        <dbReference type="ARBA" id="ARBA00022741"/>
    </source>
</evidence>
<dbReference type="OrthoDB" id="9813719at2"/>
<reference evidence="14" key="1">
    <citation type="submission" date="2015-03" db="EMBL/GenBank/DDBJ databases">
        <title>Luteipulveratus halotolerans sp. nov., a novel actinobacterium (Dermacoccaceae) from Sarawak, Malaysia.</title>
        <authorList>
            <person name="Juboi H."/>
            <person name="Basik A."/>
            <person name="Shamsul S.S."/>
            <person name="Arnold P."/>
            <person name="Schmitt E.K."/>
            <person name="Sanglier J.-J."/>
            <person name="Yeo T."/>
        </authorList>
    </citation>
    <scope>NUCLEOTIDE SEQUENCE [LARGE SCALE GENOMIC DNA]</scope>
    <source>
        <strain evidence="14">C296001</strain>
    </source>
</reference>
<feature type="domain" description="Fido" evidence="12">
    <location>
        <begin position="110"/>
        <end position="276"/>
    </location>
</feature>
<keyword evidence="5" id="KW-0802">TPR repeat</keyword>
<dbReference type="PANTHER" id="PTHR13504:SF34">
    <property type="entry name" value="PROTEIN ADENYLYLTRANSFERASE FICD"/>
    <property type="match status" value="1"/>
</dbReference>
<proteinExistence type="predicted"/>
<organism evidence="13 14">
    <name type="scientific">Luteipulveratus halotolerans</name>
    <dbReference type="NCBI Taxonomy" id="1631356"/>
    <lineage>
        <taxon>Bacteria</taxon>
        <taxon>Bacillati</taxon>
        <taxon>Actinomycetota</taxon>
        <taxon>Actinomycetes</taxon>
        <taxon>Micrococcales</taxon>
        <taxon>Dermacoccaceae</taxon>
        <taxon>Luteipulveratus</taxon>
    </lineage>
</organism>
<evidence type="ECO:0000256" key="3">
    <source>
        <dbReference type="ARBA" id="ARBA00022737"/>
    </source>
</evidence>
<feature type="binding site" evidence="10">
    <location>
        <begin position="211"/>
        <end position="218"/>
    </location>
    <ligand>
        <name>ATP</name>
        <dbReference type="ChEBI" id="CHEBI:30616"/>
    </ligand>
</feature>
<keyword evidence="4 10" id="KW-0547">Nucleotide-binding</keyword>
<evidence type="ECO:0000259" key="12">
    <source>
        <dbReference type="PROSITE" id="PS51459"/>
    </source>
</evidence>
<dbReference type="InterPro" id="IPR040198">
    <property type="entry name" value="Fido_containing"/>
</dbReference>
<dbReference type="InterPro" id="IPR036597">
    <property type="entry name" value="Fido-like_dom_sf"/>
</dbReference>
<feature type="site" description="Important for autoinhibition of adenylyltransferase activity" evidence="11">
    <location>
        <position position="54"/>
    </location>
</feature>
<evidence type="ECO:0000256" key="1">
    <source>
        <dbReference type="ARBA" id="ARBA00004167"/>
    </source>
</evidence>
<evidence type="ECO:0000256" key="11">
    <source>
        <dbReference type="PIRSR" id="PIRSR640198-3"/>
    </source>
</evidence>
<dbReference type="Proteomes" id="UP000037397">
    <property type="component" value="Unassembled WGS sequence"/>
</dbReference>
<dbReference type="GO" id="GO:0005524">
    <property type="term" value="F:ATP binding"/>
    <property type="evidence" value="ECO:0007669"/>
    <property type="project" value="UniProtKB-KW"/>
</dbReference>
<dbReference type="SUPFAM" id="SSF140931">
    <property type="entry name" value="Fic-like"/>
    <property type="match status" value="1"/>
</dbReference>
<evidence type="ECO:0000256" key="5">
    <source>
        <dbReference type="ARBA" id="ARBA00022803"/>
    </source>
</evidence>
<evidence type="ECO:0000256" key="2">
    <source>
        <dbReference type="ARBA" id="ARBA00022692"/>
    </source>
</evidence>
<evidence type="ECO:0000313" key="14">
    <source>
        <dbReference type="Proteomes" id="UP000037397"/>
    </source>
</evidence>
<keyword evidence="7" id="KW-1133">Transmembrane helix</keyword>
<evidence type="ECO:0000256" key="9">
    <source>
        <dbReference type="PIRSR" id="PIRSR640198-1"/>
    </source>
</evidence>
<accession>A0A0L6CKE1</accession>
<dbReference type="GO" id="GO:0016020">
    <property type="term" value="C:membrane"/>
    <property type="evidence" value="ECO:0007669"/>
    <property type="project" value="UniProtKB-SubCell"/>
</dbReference>